<proteinExistence type="predicted"/>
<accession>A0A897NDP8</accession>
<reference evidence="2 3" key="1">
    <citation type="submission" date="2020-11" db="EMBL/GenBank/DDBJ databases">
        <title>Carbohydrate-dependent, anaerobic sulfur respiration: A novel catabolism in halophilic archaea.</title>
        <authorList>
            <person name="Sorokin D.Y."/>
            <person name="Messina E."/>
            <person name="Smedile F."/>
            <person name="La Cono V."/>
            <person name="Hallsworth J.E."/>
            <person name="Yakimov M.M."/>
        </authorList>
    </citation>
    <scope>NUCLEOTIDE SEQUENCE [LARGE SCALE GENOMIC DNA]</scope>
    <source>
        <strain evidence="2 3">HSR12-2</strain>
    </source>
</reference>
<protein>
    <submittedName>
        <fullName evidence="2">DnaJ-class molecular chaperone</fullName>
    </submittedName>
</protein>
<feature type="compositionally biased region" description="Basic and acidic residues" evidence="1">
    <location>
        <begin position="24"/>
        <end position="40"/>
    </location>
</feature>
<dbReference type="KEGG" id="hds:HSR122_1678"/>
<dbReference type="Proteomes" id="UP000662973">
    <property type="component" value="Chromosome"/>
</dbReference>
<evidence type="ECO:0000313" key="3">
    <source>
        <dbReference type="Proteomes" id="UP000662973"/>
    </source>
</evidence>
<organism evidence="2 3">
    <name type="scientific">Halapricum desulfuricans</name>
    <dbReference type="NCBI Taxonomy" id="2841257"/>
    <lineage>
        <taxon>Archaea</taxon>
        <taxon>Methanobacteriati</taxon>
        <taxon>Methanobacteriota</taxon>
        <taxon>Stenosarchaea group</taxon>
        <taxon>Halobacteria</taxon>
        <taxon>Halobacteriales</taxon>
        <taxon>Haloarculaceae</taxon>
        <taxon>Halapricum</taxon>
    </lineage>
</organism>
<sequence>MLGGAFVDGRFESRGTVLQAVKTPEGDKEGTTRQVEYGHG</sequence>
<name>A0A897NDP8_9EURY</name>
<gene>
    <name evidence="2" type="primary">dnaJ2</name>
    <name evidence="2" type="ORF">HSR122_1678</name>
</gene>
<keyword evidence="3" id="KW-1185">Reference proteome</keyword>
<dbReference type="AlphaFoldDB" id="A0A897NDP8"/>
<dbReference type="EMBL" id="CP064788">
    <property type="protein sequence ID" value="QSG09069.1"/>
    <property type="molecule type" value="Genomic_DNA"/>
</dbReference>
<evidence type="ECO:0000313" key="2">
    <source>
        <dbReference type="EMBL" id="QSG09069.1"/>
    </source>
</evidence>
<evidence type="ECO:0000256" key="1">
    <source>
        <dbReference type="SAM" id="MobiDB-lite"/>
    </source>
</evidence>
<feature type="region of interest" description="Disordered" evidence="1">
    <location>
        <begin position="13"/>
        <end position="40"/>
    </location>
</feature>